<dbReference type="GO" id="GO:0005730">
    <property type="term" value="C:nucleolus"/>
    <property type="evidence" value="ECO:0007669"/>
    <property type="project" value="TreeGrafter"/>
</dbReference>
<accession>A0A507E669</accession>
<gene>
    <name evidence="2" type="ORF">PhCBS80983_g02538</name>
</gene>
<name>A0A507E669_9FUNG</name>
<comment type="caution">
    <text evidence="2">The sequence shown here is derived from an EMBL/GenBank/DDBJ whole genome shotgun (WGS) entry which is preliminary data.</text>
</comment>
<dbReference type="PANTHER" id="PTHR13282:SF6">
    <property type="entry name" value="PROTEIN FAM32A"/>
    <property type="match status" value="1"/>
</dbReference>
<evidence type="ECO:0008006" key="4">
    <source>
        <dbReference type="Google" id="ProtNLM"/>
    </source>
</evidence>
<evidence type="ECO:0000313" key="2">
    <source>
        <dbReference type="EMBL" id="TPX59324.1"/>
    </source>
</evidence>
<protein>
    <recommendedName>
        <fullName evidence="4">DUF1754-domain-containing protein</fullName>
    </recommendedName>
</protein>
<dbReference type="STRING" id="109895.A0A507E669"/>
<dbReference type="PANTHER" id="PTHR13282">
    <property type="entry name" value="PROTEIN FAM32A"/>
    <property type="match status" value="1"/>
</dbReference>
<feature type="compositionally biased region" description="Basic and acidic residues" evidence="1">
    <location>
        <begin position="81"/>
        <end position="110"/>
    </location>
</feature>
<dbReference type="Proteomes" id="UP000318582">
    <property type="component" value="Unassembled WGS sequence"/>
</dbReference>
<feature type="compositionally biased region" description="Low complexity" evidence="1">
    <location>
        <begin position="45"/>
        <end position="59"/>
    </location>
</feature>
<keyword evidence="3" id="KW-1185">Reference proteome</keyword>
<dbReference type="AlphaFoldDB" id="A0A507E669"/>
<sequence length="133" mass="14881">MSYDFAGGSLKLKGSDAGGIKKKKKKSKSQKDALHSAVLKSASETQSPTTITSDTTISTTRDDEQQEQKSSPQPRQRRTKTPAELKFEEIQRKRQQDRISKTAASSHKERVAEFNKYLENLSEHYDIPKVGPG</sequence>
<dbReference type="Pfam" id="PF08555">
    <property type="entry name" value="FAM32A"/>
    <property type="match status" value="1"/>
</dbReference>
<evidence type="ECO:0000313" key="3">
    <source>
        <dbReference type="Proteomes" id="UP000318582"/>
    </source>
</evidence>
<evidence type="ECO:0000256" key="1">
    <source>
        <dbReference type="SAM" id="MobiDB-lite"/>
    </source>
</evidence>
<organism evidence="2 3">
    <name type="scientific">Powellomyces hirtus</name>
    <dbReference type="NCBI Taxonomy" id="109895"/>
    <lineage>
        <taxon>Eukaryota</taxon>
        <taxon>Fungi</taxon>
        <taxon>Fungi incertae sedis</taxon>
        <taxon>Chytridiomycota</taxon>
        <taxon>Chytridiomycota incertae sedis</taxon>
        <taxon>Chytridiomycetes</taxon>
        <taxon>Spizellomycetales</taxon>
        <taxon>Powellomycetaceae</taxon>
        <taxon>Powellomyces</taxon>
    </lineage>
</organism>
<proteinExistence type="predicted"/>
<feature type="region of interest" description="Disordered" evidence="1">
    <location>
        <begin position="1"/>
        <end position="110"/>
    </location>
</feature>
<dbReference type="EMBL" id="QEAQ01000026">
    <property type="protein sequence ID" value="TPX59324.1"/>
    <property type="molecule type" value="Genomic_DNA"/>
</dbReference>
<dbReference type="InterPro" id="IPR013865">
    <property type="entry name" value="FAM32A"/>
</dbReference>
<reference evidence="2 3" key="1">
    <citation type="journal article" date="2019" name="Sci. Rep.">
        <title>Comparative genomics of chytrid fungi reveal insights into the obligate biotrophic and pathogenic lifestyle of Synchytrium endobioticum.</title>
        <authorList>
            <person name="van de Vossenberg B.T.L.H."/>
            <person name="Warris S."/>
            <person name="Nguyen H.D.T."/>
            <person name="van Gent-Pelzer M.P.E."/>
            <person name="Joly D.L."/>
            <person name="van de Geest H.C."/>
            <person name="Bonants P.J.M."/>
            <person name="Smith D.S."/>
            <person name="Levesque C.A."/>
            <person name="van der Lee T.A.J."/>
        </authorList>
    </citation>
    <scope>NUCLEOTIDE SEQUENCE [LARGE SCALE GENOMIC DNA]</scope>
    <source>
        <strain evidence="2 3">CBS 809.83</strain>
    </source>
</reference>